<accession>A0AAV5TS71</accession>
<protein>
    <submittedName>
        <fullName evidence="1">Uncharacterized protein</fullName>
    </submittedName>
</protein>
<keyword evidence="2" id="KW-1185">Reference proteome</keyword>
<name>A0AAV5TS71_9BILA</name>
<dbReference type="EMBL" id="BTSX01000004">
    <property type="protein sequence ID" value="GMS96888.1"/>
    <property type="molecule type" value="Genomic_DNA"/>
</dbReference>
<feature type="non-terminal residue" evidence="1">
    <location>
        <position position="1"/>
    </location>
</feature>
<feature type="non-terminal residue" evidence="1">
    <location>
        <position position="133"/>
    </location>
</feature>
<dbReference type="AlphaFoldDB" id="A0AAV5TS71"/>
<gene>
    <name evidence="1" type="ORF">PENTCL1PPCAC_19063</name>
</gene>
<dbReference type="Proteomes" id="UP001432027">
    <property type="component" value="Unassembled WGS sequence"/>
</dbReference>
<proteinExistence type="predicted"/>
<reference evidence="1" key="1">
    <citation type="submission" date="2023-10" db="EMBL/GenBank/DDBJ databases">
        <title>Genome assembly of Pristionchus species.</title>
        <authorList>
            <person name="Yoshida K."/>
            <person name="Sommer R.J."/>
        </authorList>
    </citation>
    <scope>NUCLEOTIDE SEQUENCE</scope>
    <source>
        <strain evidence="1">RS0144</strain>
    </source>
</reference>
<evidence type="ECO:0000313" key="2">
    <source>
        <dbReference type="Proteomes" id="UP001432027"/>
    </source>
</evidence>
<sequence>FVHVSEGRVIPSQGGFRVSTFFSLTSLAFTQSLRFSALYQTREGEEEKFSEKEIEMYKVLAFLALVAVSMAAESVQKRQVFLSSSYPGSINTVSYGGYPSVYYGGSPFVYGSPFFGGAPFVTFEQPKEKKAGE</sequence>
<organism evidence="1 2">
    <name type="scientific">Pristionchus entomophagus</name>
    <dbReference type="NCBI Taxonomy" id="358040"/>
    <lineage>
        <taxon>Eukaryota</taxon>
        <taxon>Metazoa</taxon>
        <taxon>Ecdysozoa</taxon>
        <taxon>Nematoda</taxon>
        <taxon>Chromadorea</taxon>
        <taxon>Rhabditida</taxon>
        <taxon>Rhabditina</taxon>
        <taxon>Diplogasteromorpha</taxon>
        <taxon>Diplogasteroidea</taxon>
        <taxon>Neodiplogasteridae</taxon>
        <taxon>Pristionchus</taxon>
    </lineage>
</organism>
<comment type="caution">
    <text evidence="1">The sequence shown here is derived from an EMBL/GenBank/DDBJ whole genome shotgun (WGS) entry which is preliminary data.</text>
</comment>
<evidence type="ECO:0000313" key="1">
    <source>
        <dbReference type="EMBL" id="GMS96888.1"/>
    </source>
</evidence>